<dbReference type="Proteomes" id="UP000887565">
    <property type="component" value="Unplaced"/>
</dbReference>
<evidence type="ECO:0000313" key="1">
    <source>
        <dbReference type="Proteomes" id="UP000887565"/>
    </source>
</evidence>
<accession>A0A915L6J9</accession>
<sequence>MQYANCPVNVVVSEEEGIIFSVETCSKDPMSSDCIEYGCQEMKILKNLRGNGCTEQLKRLIIDALERYTF</sequence>
<dbReference type="AlphaFoldDB" id="A0A915L6J9"/>
<proteinExistence type="predicted"/>
<reference evidence="2" key="1">
    <citation type="submission" date="2022-11" db="UniProtKB">
        <authorList>
            <consortium name="WormBaseParasite"/>
        </authorList>
    </citation>
    <scope>IDENTIFICATION</scope>
</reference>
<evidence type="ECO:0000313" key="2">
    <source>
        <dbReference type="WBParaSite" id="nRc.2.0.1.t45375-RA"/>
    </source>
</evidence>
<protein>
    <submittedName>
        <fullName evidence="2">Uncharacterized protein</fullName>
    </submittedName>
</protein>
<organism evidence="1 2">
    <name type="scientific">Romanomermis culicivorax</name>
    <name type="common">Nematode worm</name>
    <dbReference type="NCBI Taxonomy" id="13658"/>
    <lineage>
        <taxon>Eukaryota</taxon>
        <taxon>Metazoa</taxon>
        <taxon>Ecdysozoa</taxon>
        <taxon>Nematoda</taxon>
        <taxon>Enoplea</taxon>
        <taxon>Dorylaimia</taxon>
        <taxon>Mermithida</taxon>
        <taxon>Mermithoidea</taxon>
        <taxon>Mermithidae</taxon>
        <taxon>Romanomermis</taxon>
    </lineage>
</organism>
<keyword evidence="1" id="KW-1185">Reference proteome</keyword>
<name>A0A915L6J9_ROMCU</name>
<dbReference type="WBParaSite" id="nRc.2.0.1.t45375-RA">
    <property type="protein sequence ID" value="nRc.2.0.1.t45375-RA"/>
    <property type="gene ID" value="nRc.2.0.1.g45375"/>
</dbReference>